<dbReference type="AlphaFoldDB" id="K8P148"/>
<reference evidence="2 3" key="1">
    <citation type="submission" date="2012-04" db="EMBL/GenBank/DDBJ databases">
        <title>The Genome Sequence of Afipia clevelandensis ATCC 49720.</title>
        <authorList>
            <consortium name="The Broad Institute Genome Sequencing Platform"/>
            <person name="Earl A."/>
            <person name="Ward D."/>
            <person name="Feldgarden M."/>
            <person name="Gevers D."/>
            <person name="Huys G."/>
            <person name="Walker B."/>
            <person name="Young S.K."/>
            <person name="Zeng Q."/>
            <person name="Gargeya S."/>
            <person name="Fitzgerald M."/>
            <person name="Haas B."/>
            <person name="Abouelleil A."/>
            <person name="Alvarado L."/>
            <person name="Arachchi H.M."/>
            <person name="Berlin A."/>
            <person name="Chapman S.B."/>
            <person name="Goldberg J."/>
            <person name="Griggs A."/>
            <person name="Gujja S."/>
            <person name="Hansen M."/>
            <person name="Howarth C."/>
            <person name="Imamovic A."/>
            <person name="Larimer J."/>
            <person name="McCowen C."/>
            <person name="Montmayeur A."/>
            <person name="Murphy C."/>
            <person name="Neiman D."/>
            <person name="Pearson M."/>
            <person name="Priest M."/>
            <person name="Roberts A."/>
            <person name="Saif S."/>
            <person name="Shea T."/>
            <person name="Sisk P."/>
            <person name="Sykes S."/>
            <person name="Wortman J."/>
            <person name="Nusbaum C."/>
            <person name="Birren B."/>
        </authorList>
    </citation>
    <scope>NUCLEOTIDE SEQUENCE [LARGE SCALE GENOMIC DNA]</scope>
    <source>
        <strain evidence="2 3">ATCC 49720</strain>
    </source>
</reference>
<gene>
    <name evidence="2" type="ORF">HMPREF9696_02433</name>
</gene>
<dbReference type="OrthoDB" id="482277at2"/>
<evidence type="ECO:0000313" key="3">
    <source>
        <dbReference type="Proteomes" id="UP000001095"/>
    </source>
</evidence>
<dbReference type="PATRIC" id="fig|883079.3.peg.2478"/>
<name>K8P148_9BRAD</name>
<evidence type="ECO:0000259" key="1">
    <source>
        <dbReference type="Pfam" id="PF06094"/>
    </source>
</evidence>
<dbReference type="Gene3D" id="3.10.490.10">
    <property type="entry name" value="Gamma-glutamyl cyclotransferase-like"/>
    <property type="match status" value="1"/>
</dbReference>
<dbReference type="Proteomes" id="UP000001095">
    <property type="component" value="Unassembled WGS sequence"/>
</dbReference>
<dbReference type="EMBL" id="AGWY01000011">
    <property type="protein sequence ID" value="EKS35161.1"/>
    <property type="molecule type" value="Genomic_DNA"/>
</dbReference>
<proteinExistence type="predicted"/>
<dbReference type="RefSeq" id="WP_002713299.1">
    <property type="nucleotide sequence ID" value="NZ_KB375281.1"/>
</dbReference>
<feature type="domain" description="Gamma-glutamylcyclotransferase AIG2-like" evidence="1">
    <location>
        <begin position="5"/>
        <end position="128"/>
    </location>
</feature>
<keyword evidence="3" id="KW-1185">Reference proteome</keyword>
<sequence>MTKRLFVYGTLRRGSRHPLAGQLAAKGKHVGEARYNGRLYRITHYPGAVASSSPDDWVFGDLFDLRDVEFLTALDRYEGCGPDDPEPTQYLRLLQSVVLADGTTSEAWMYVYNRPIEGRERIKSGRFDELEI</sequence>
<dbReference type="InterPro" id="IPR009288">
    <property type="entry name" value="AIG2-like_dom"/>
</dbReference>
<dbReference type="InterPro" id="IPR036568">
    <property type="entry name" value="GGCT-like_sf"/>
</dbReference>
<dbReference type="InterPro" id="IPR013024">
    <property type="entry name" value="GGCT-like"/>
</dbReference>
<protein>
    <recommendedName>
        <fullName evidence="1">Gamma-glutamylcyclotransferase AIG2-like domain-containing protein</fullName>
    </recommendedName>
</protein>
<evidence type="ECO:0000313" key="2">
    <source>
        <dbReference type="EMBL" id="EKS35161.1"/>
    </source>
</evidence>
<dbReference type="HOGENOM" id="CLU_083466_4_0_5"/>
<dbReference type="Pfam" id="PF06094">
    <property type="entry name" value="GGACT"/>
    <property type="match status" value="1"/>
</dbReference>
<dbReference type="SUPFAM" id="SSF110857">
    <property type="entry name" value="Gamma-glutamyl cyclotransferase-like"/>
    <property type="match status" value="1"/>
</dbReference>
<organism evidence="2 3">
    <name type="scientific">Afipia clevelandensis ATCC 49720</name>
    <dbReference type="NCBI Taxonomy" id="883079"/>
    <lineage>
        <taxon>Bacteria</taxon>
        <taxon>Pseudomonadati</taxon>
        <taxon>Pseudomonadota</taxon>
        <taxon>Alphaproteobacteria</taxon>
        <taxon>Hyphomicrobiales</taxon>
        <taxon>Nitrobacteraceae</taxon>
        <taxon>Afipia</taxon>
    </lineage>
</organism>
<accession>K8P148</accession>
<dbReference type="CDD" id="cd06661">
    <property type="entry name" value="GGCT_like"/>
    <property type="match status" value="1"/>
</dbReference>
<comment type="caution">
    <text evidence="2">The sequence shown here is derived from an EMBL/GenBank/DDBJ whole genome shotgun (WGS) entry which is preliminary data.</text>
</comment>